<proteinExistence type="predicted"/>
<gene>
    <name evidence="2" type="ORF">AVEN_108656_1</name>
    <name evidence="3" type="ORF">AVEN_133191_1</name>
    <name evidence="1" type="ORF">AVEN_173730_1</name>
</gene>
<sequence length="81" mass="9461">MNTRLVEKSPKKINFDDRTVFLSRDPFTCSLGRYATELSSSVYGPKEFCLVLLTSRFEATRGQFWDRTRLFEPRSDDEDDA</sequence>
<comment type="caution">
    <text evidence="1">The sequence shown here is derived from an EMBL/GenBank/DDBJ whole genome shotgun (WGS) entry which is preliminary data.</text>
</comment>
<reference evidence="1 4" key="1">
    <citation type="journal article" date="2019" name="Sci. Rep.">
        <title>Orb-weaving spider Araneus ventricosus genome elucidates the spidroin gene catalogue.</title>
        <authorList>
            <person name="Kono N."/>
            <person name="Nakamura H."/>
            <person name="Ohtoshi R."/>
            <person name="Moran D.A.P."/>
            <person name="Shinohara A."/>
            <person name="Yoshida Y."/>
            <person name="Fujiwara M."/>
            <person name="Mori M."/>
            <person name="Tomita M."/>
            <person name="Arakawa K."/>
        </authorList>
    </citation>
    <scope>NUCLEOTIDE SEQUENCE [LARGE SCALE GENOMIC DNA]</scope>
</reference>
<organism evidence="1 4">
    <name type="scientific">Araneus ventricosus</name>
    <name type="common">Orbweaver spider</name>
    <name type="synonym">Epeira ventricosa</name>
    <dbReference type="NCBI Taxonomy" id="182803"/>
    <lineage>
        <taxon>Eukaryota</taxon>
        <taxon>Metazoa</taxon>
        <taxon>Ecdysozoa</taxon>
        <taxon>Arthropoda</taxon>
        <taxon>Chelicerata</taxon>
        <taxon>Arachnida</taxon>
        <taxon>Araneae</taxon>
        <taxon>Araneomorphae</taxon>
        <taxon>Entelegynae</taxon>
        <taxon>Araneoidea</taxon>
        <taxon>Araneidae</taxon>
        <taxon>Araneus</taxon>
    </lineage>
</organism>
<evidence type="ECO:0000313" key="3">
    <source>
        <dbReference type="EMBL" id="GBL91524.1"/>
    </source>
</evidence>
<dbReference type="Proteomes" id="UP000499080">
    <property type="component" value="Unassembled WGS sequence"/>
</dbReference>
<evidence type="ECO:0000313" key="1">
    <source>
        <dbReference type="EMBL" id="GBL88253.1"/>
    </source>
</evidence>
<evidence type="ECO:0000313" key="4">
    <source>
        <dbReference type="Proteomes" id="UP000499080"/>
    </source>
</evidence>
<accession>A0A4Y2B867</accession>
<name>A0A4Y2B867_ARAVE</name>
<dbReference type="EMBL" id="BGPR01082703">
    <property type="protein sequence ID" value="GBL88253.1"/>
    <property type="molecule type" value="Genomic_DNA"/>
</dbReference>
<evidence type="ECO:0000313" key="2">
    <source>
        <dbReference type="EMBL" id="GBL88332.1"/>
    </source>
</evidence>
<dbReference type="EMBL" id="BGPR01082723">
    <property type="protein sequence ID" value="GBL88332.1"/>
    <property type="molecule type" value="Genomic_DNA"/>
</dbReference>
<keyword evidence="4" id="KW-1185">Reference proteome</keyword>
<dbReference type="EMBL" id="BGPR01083464">
    <property type="protein sequence ID" value="GBL91524.1"/>
    <property type="molecule type" value="Genomic_DNA"/>
</dbReference>
<dbReference type="AlphaFoldDB" id="A0A4Y2B867"/>
<protein>
    <submittedName>
        <fullName evidence="1">Uncharacterized protein</fullName>
    </submittedName>
</protein>